<reference evidence="4 5" key="2">
    <citation type="submission" date="2012-06" db="EMBL/GenBank/DDBJ databases">
        <authorList>
            <person name="Fiebig A."/>
        </authorList>
    </citation>
    <scope>NUCLEOTIDE SEQUENCE [LARGE SCALE GENOMIC DNA]</scope>
    <source>
        <strain evidence="4 5">DFL-43</strain>
    </source>
</reference>
<evidence type="ECO:0000256" key="1">
    <source>
        <dbReference type="SAM" id="Phobius"/>
    </source>
</evidence>
<evidence type="ECO:0000259" key="3">
    <source>
        <dbReference type="PROSITE" id="PS50887"/>
    </source>
</evidence>
<feature type="domain" description="EAL" evidence="2">
    <location>
        <begin position="390"/>
        <end position="645"/>
    </location>
</feature>
<dbReference type="Pfam" id="PF00990">
    <property type="entry name" value="GGDEF"/>
    <property type="match status" value="1"/>
</dbReference>
<comment type="caution">
    <text evidence="4">The sequence shown here is derived from an EMBL/GenBank/DDBJ whole genome shotgun (WGS) entry which is preliminary data.</text>
</comment>
<dbReference type="NCBIfam" id="TIGR00254">
    <property type="entry name" value="GGDEF"/>
    <property type="match status" value="1"/>
</dbReference>
<dbReference type="STRING" id="411684.HPDFL43_04321"/>
<dbReference type="CDD" id="cd01949">
    <property type="entry name" value="GGDEF"/>
    <property type="match status" value="1"/>
</dbReference>
<keyword evidence="1" id="KW-0472">Membrane</keyword>
<dbReference type="SUPFAM" id="SSF141868">
    <property type="entry name" value="EAL domain-like"/>
    <property type="match status" value="1"/>
</dbReference>
<dbReference type="AlphaFoldDB" id="A9DAH4"/>
<dbReference type="PROSITE" id="PS50883">
    <property type="entry name" value="EAL"/>
    <property type="match status" value="1"/>
</dbReference>
<dbReference type="eggNOG" id="COG5001">
    <property type="taxonomic scope" value="Bacteria"/>
</dbReference>
<feature type="transmembrane region" description="Helical" evidence="1">
    <location>
        <begin position="9"/>
        <end position="28"/>
    </location>
</feature>
<name>A9DAH4_HOEPD</name>
<reference evidence="4 5" key="1">
    <citation type="submission" date="2007-10" db="EMBL/GenBank/DDBJ databases">
        <authorList>
            <person name="Wagner-Dobler I."/>
            <person name="Ferriera S."/>
            <person name="Johnson J."/>
            <person name="Kravitz S."/>
            <person name="Beeson K."/>
            <person name="Sutton G."/>
            <person name="Rogers Y.-H."/>
            <person name="Friedman R."/>
            <person name="Frazier M."/>
            <person name="Venter J.C."/>
        </authorList>
    </citation>
    <scope>NUCLEOTIDE SEQUENCE [LARGE SCALE GENOMIC DNA]</scope>
    <source>
        <strain evidence="4 5">DFL-43</strain>
    </source>
</reference>
<dbReference type="PROSITE" id="PS50887">
    <property type="entry name" value="GGDEF"/>
    <property type="match status" value="1"/>
</dbReference>
<dbReference type="InterPro" id="IPR001633">
    <property type="entry name" value="EAL_dom"/>
</dbReference>
<dbReference type="CDD" id="cd01948">
    <property type="entry name" value="EAL"/>
    <property type="match status" value="1"/>
</dbReference>
<dbReference type="InterPro" id="IPR000160">
    <property type="entry name" value="GGDEF_dom"/>
</dbReference>
<dbReference type="SMART" id="SM00052">
    <property type="entry name" value="EAL"/>
    <property type="match status" value="1"/>
</dbReference>
<dbReference type="HOGENOM" id="CLU_000445_70_49_5"/>
<dbReference type="Gene3D" id="3.20.20.450">
    <property type="entry name" value="EAL domain"/>
    <property type="match status" value="1"/>
</dbReference>
<dbReference type="SUPFAM" id="SSF55073">
    <property type="entry name" value="Nucleotide cyclase"/>
    <property type="match status" value="1"/>
</dbReference>
<evidence type="ECO:0000313" key="5">
    <source>
        <dbReference type="Proteomes" id="UP000004291"/>
    </source>
</evidence>
<dbReference type="InterPro" id="IPR043128">
    <property type="entry name" value="Rev_trsase/Diguanyl_cyclase"/>
</dbReference>
<feature type="domain" description="GGDEF" evidence="3">
    <location>
        <begin position="247"/>
        <end position="381"/>
    </location>
</feature>
<dbReference type="EMBL" id="ABIA03000002">
    <property type="protein sequence ID" value="EDQ32741.2"/>
    <property type="molecule type" value="Genomic_DNA"/>
</dbReference>
<accession>A9DAH4</accession>
<evidence type="ECO:0000259" key="2">
    <source>
        <dbReference type="PROSITE" id="PS50883"/>
    </source>
</evidence>
<dbReference type="Proteomes" id="UP000004291">
    <property type="component" value="Chromosome"/>
</dbReference>
<keyword evidence="1" id="KW-0812">Transmembrane</keyword>
<keyword evidence="1" id="KW-1133">Transmembrane helix</keyword>
<sequence length="660" mass="71795">MKPARNTQLAVALVCLTGLAVTMLTFWMDHFSKATVQVQAEMSAANWIAGFERSVPDLDQLLLGEPISSEQRQSIETTMLGSSVFGVQIFDAAGKKLFDSSLPGLGIPQEHGLNFRAAQVARTGTTDLSVEAGDVSLGEPESYAEAYMAFYGGRPQPIGSVELYVDVSGSVAALSQKFGWVGAFAIAATLLVLVVPGLAVVKQQESLKERDRKMSEMARTDALTGLLNRRGVDQELAALPSSLGLDDRAWLLQIDLDKFKPVNDVLGHQVGDELLARLARRLRYAAGPDAIVGRTGGDEFLVCLKTQAPEKQVFARIERLRLSLLRPIRIDGNDCCVGASIGAVGWSRSEGWDVIEAVRYADVALQKAKEGGRNKVVMFEPSMQDRVLHDAKIAEDVTLGLSRNEFTAYFQPIVDAGSEQVVGFEALARWTHPERGLLLPGDFMQASEKAGLVPAIDQVILRDAIAFAKQLKAAGREDLQVSINLSGIRLKEQETVDEFVWQLAANDLQPSQFRLELLESILLDDRSDNATDILKRFHHLGFKIDLDDFGTGHAAIASLHRYPIDRIKIDRSLISGIGSDPQLAILTEAVAALGYRFGVEVLAEGIERQDELDIVRKMKVGAIQGFLFSKAKPAHECLDQLAADTGAQSVPAPSIRALSA</sequence>
<proteinExistence type="predicted"/>
<organism evidence="4 5">
    <name type="scientific">Hoeflea phototrophica (strain DSM 17068 / NCIMB 14078 / DFL-43)</name>
    <dbReference type="NCBI Taxonomy" id="411684"/>
    <lineage>
        <taxon>Bacteria</taxon>
        <taxon>Pseudomonadati</taxon>
        <taxon>Pseudomonadota</taxon>
        <taxon>Alphaproteobacteria</taxon>
        <taxon>Hyphomicrobiales</taxon>
        <taxon>Rhizobiaceae</taxon>
        <taxon>Hoeflea</taxon>
    </lineage>
</organism>
<dbReference type="InterPro" id="IPR029787">
    <property type="entry name" value="Nucleotide_cyclase"/>
</dbReference>
<dbReference type="PANTHER" id="PTHR44757">
    <property type="entry name" value="DIGUANYLATE CYCLASE DGCP"/>
    <property type="match status" value="1"/>
</dbReference>
<dbReference type="InterPro" id="IPR035919">
    <property type="entry name" value="EAL_sf"/>
</dbReference>
<dbReference type="Gene3D" id="3.30.70.270">
    <property type="match status" value="1"/>
</dbReference>
<dbReference type="Pfam" id="PF00563">
    <property type="entry name" value="EAL"/>
    <property type="match status" value="1"/>
</dbReference>
<dbReference type="PANTHER" id="PTHR44757:SF2">
    <property type="entry name" value="BIOFILM ARCHITECTURE MAINTENANCE PROTEIN MBAA"/>
    <property type="match status" value="1"/>
</dbReference>
<gene>
    <name evidence="4" type="ORF">HPDFL43_04321</name>
</gene>
<evidence type="ECO:0000313" key="4">
    <source>
        <dbReference type="EMBL" id="EDQ32741.2"/>
    </source>
</evidence>
<dbReference type="InterPro" id="IPR052155">
    <property type="entry name" value="Biofilm_reg_signaling"/>
</dbReference>
<protein>
    <submittedName>
        <fullName evidence="4">Diguanylate cyclase (GGDEF) domain protein</fullName>
    </submittedName>
</protein>
<keyword evidence="5" id="KW-1185">Reference proteome</keyword>
<dbReference type="SMART" id="SM00267">
    <property type="entry name" value="GGDEF"/>
    <property type="match status" value="1"/>
</dbReference>
<feature type="transmembrane region" description="Helical" evidence="1">
    <location>
        <begin position="178"/>
        <end position="201"/>
    </location>
</feature>